<dbReference type="PROSITE" id="PS50076">
    <property type="entry name" value="DNAJ_2"/>
    <property type="match status" value="1"/>
</dbReference>
<dbReference type="SUPFAM" id="SSF46565">
    <property type="entry name" value="Chaperone J-domain"/>
    <property type="match status" value="1"/>
</dbReference>
<comment type="caution">
    <text evidence="5">The sequence shown here is derived from an EMBL/GenBank/DDBJ whole genome shotgun (WGS) entry which is preliminary data.</text>
</comment>
<evidence type="ECO:0000256" key="2">
    <source>
        <dbReference type="ARBA" id="ARBA00023016"/>
    </source>
</evidence>
<organism evidence="5 6">
    <name type="scientific">Mesobacillus selenatarsenatis (strain DSM 18680 / JCM 14380 / FERM P-15431 / SF-1)</name>
    <dbReference type="NCBI Taxonomy" id="1321606"/>
    <lineage>
        <taxon>Bacteria</taxon>
        <taxon>Bacillati</taxon>
        <taxon>Bacillota</taxon>
        <taxon>Bacilli</taxon>
        <taxon>Bacillales</taxon>
        <taxon>Bacillaceae</taxon>
        <taxon>Mesobacillus</taxon>
    </lineage>
</organism>
<evidence type="ECO:0000259" key="4">
    <source>
        <dbReference type="PROSITE" id="PS50076"/>
    </source>
</evidence>
<dbReference type="GO" id="GO:0006260">
    <property type="term" value="P:DNA replication"/>
    <property type="evidence" value="ECO:0007669"/>
    <property type="project" value="UniProtKB-KW"/>
</dbReference>
<dbReference type="EMBL" id="BASE01000028">
    <property type="protein sequence ID" value="GAM13220.1"/>
    <property type="molecule type" value="Genomic_DNA"/>
</dbReference>
<dbReference type="AlphaFoldDB" id="A0A0A8WZP8"/>
<feature type="domain" description="J" evidence="4">
    <location>
        <begin position="115"/>
        <end position="164"/>
    </location>
</feature>
<feature type="coiled-coil region" evidence="3">
    <location>
        <begin position="60"/>
        <end position="87"/>
    </location>
</feature>
<keyword evidence="6" id="KW-1185">Reference proteome</keyword>
<name>A0A0A8WZP8_MESS1</name>
<evidence type="ECO:0000313" key="6">
    <source>
        <dbReference type="Proteomes" id="UP000031014"/>
    </source>
</evidence>
<dbReference type="RefSeq" id="WP_232310395.1">
    <property type="nucleotide sequence ID" value="NZ_BASE01000028.1"/>
</dbReference>
<sequence length="164" mass="19116">MLTIKEAAEQLTSYGIDAVDQDVLMWIEEGLLKAEQANRRYASYKIHLKDLTDFIIQKHNDSFTAQLESSKRENNLLNEQLELLTTRLHIEQSKVRTLKKMLNAQIEASGTEPSQMEEMLGLKQNTDNQVLRKEFKKILKALHPDRGGDERLFKVFNEHYENLK</sequence>
<dbReference type="InterPro" id="IPR001623">
    <property type="entry name" value="DnaJ_domain"/>
</dbReference>
<gene>
    <name evidence="5" type="ORF">SAMD00020551_1358</name>
</gene>
<dbReference type="Proteomes" id="UP000031014">
    <property type="component" value="Unassembled WGS sequence"/>
</dbReference>
<keyword evidence="1" id="KW-0235">DNA replication</keyword>
<protein>
    <recommendedName>
        <fullName evidence="4">J domain-containing protein</fullName>
    </recommendedName>
</protein>
<evidence type="ECO:0000256" key="3">
    <source>
        <dbReference type="SAM" id="Coils"/>
    </source>
</evidence>
<accession>A0A0A8WZP8</accession>
<evidence type="ECO:0000313" key="5">
    <source>
        <dbReference type="EMBL" id="GAM13220.1"/>
    </source>
</evidence>
<reference evidence="5 6" key="1">
    <citation type="submission" date="2013-06" db="EMBL/GenBank/DDBJ databases">
        <title>Whole genome shotgun sequence of Bacillus selenatarsenatis SF-1.</title>
        <authorList>
            <person name="Kuroda M."/>
            <person name="Sei K."/>
            <person name="Yamashita M."/>
            <person name="Ike M."/>
        </authorList>
    </citation>
    <scope>NUCLEOTIDE SEQUENCE [LARGE SCALE GENOMIC DNA]</scope>
    <source>
        <strain evidence="5 6">SF-1</strain>
    </source>
</reference>
<dbReference type="InterPro" id="IPR036869">
    <property type="entry name" value="J_dom_sf"/>
</dbReference>
<evidence type="ECO:0000256" key="1">
    <source>
        <dbReference type="ARBA" id="ARBA00022705"/>
    </source>
</evidence>
<keyword evidence="3" id="KW-0175">Coiled coil</keyword>
<keyword evidence="2" id="KW-0346">Stress response</keyword>
<dbReference type="STRING" id="1321606.SAMD00020551_1358"/>
<proteinExistence type="predicted"/>
<dbReference type="Gene3D" id="1.10.287.110">
    <property type="entry name" value="DnaJ domain"/>
    <property type="match status" value="1"/>
</dbReference>